<dbReference type="AlphaFoldDB" id="E9GSY9"/>
<dbReference type="EMBL" id="GL732563">
    <property type="protein sequence ID" value="EFX77362.1"/>
    <property type="molecule type" value="Genomic_DNA"/>
</dbReference>
<protein>
    <recommendedName>
        <fullName evidence="4">PHD-type domain-containing protein</fullName>
    </recommendedName>
</protein>
<dbReference type="Gene3D" id="3.30.40.10">
    <property type="entry name" value="Zinc/RING finger domain, C3HC4 (zinc finger)"/>
    <property type="match status" value="1"/>
</dbReference>
<dbReference type="InterPro" id="IPR011011">
    <property type="entry name" value="Znf_FYVE_PHD"/>
</dbReference>
<evidence type="ECO:0000256" key="2">
    <source>
        <dbReference type="ARBA" id="ARBA00022771"/>
    </source>
</evidence>
<proteinExistence type="predicted"/>
<dbReference type="Pfam" id="PF00628">
    <property type="entry name" value="PHD"/>
    <property type="match status" value="1"/>
</dbReference>
<dbReference type="KEGG" id="dpx:DAPPUDRAFT_247833"/>
<dbReference type="InterPro" id="IPR019787">
    <property type="entry name" value="Znf_PHD-finger"/>
</dbReference>
<keyword evidence="1" id="KW-0479">Metal-binding</keyword>
<gene>
    <name evidence="5" type="ORF">DAPPUDRAFT_247833</name>
</gene>
<dbReference type="HOGENOM" id="CLU_2361854_0_0_1"/>
<evidence type="ECO:0000259" key="4">
    <source>
        <dbReference type="Pfam" id="PF00628"/>
    </source>
</evidence>
<organism evidence="5 6">
    <name type="scientific">Daphnia pulex</name>
    <name type="common">Water flea</name>
    <dbReference type="NCBI Taxonomy" id="6669"/>
    <lineage>
        <taxon>Eukaryota</taxon>
        <taxon>Metazoa</taxon>
        <taxon>Ecdysozoa</taxon>
        <taxon>Arthropoda</taxon>
        <taxon>Crustacea</taxon>
        <taxon>Branchiopoda</taxon>
        <taxon>Diplostraca</taxon>
        <taxon>Cladocera</taxon>
        <taxon>Anomopoda</taxon>
        <taxon>Daphniidae</taxon>
        <taxon>Daphnia</taxon>
    </lineage>
</organism>
<keyword evidence="6" id="KW-1185">Reference proteome</keyword>
<evidence type="ECO:0000256" key="1">
    <source>
        <dbReference type="ARBA" id="ARBA00022723"/>
    </source>
</evidence>
<feature type="domain" description="PHD-type" evidence="4">
    <location>
        <begin position="35"/>
        <end position="82"/>
    </location>
</feature>
<dbReference type="OrthoDB" id="6403665at2759"/>
<reference evidence="5 6" key="1">
    <citation type="journal article" date="2011" name="Science">
        <title>The ecoresponsive genome of Daphnia pulex.</title>
        <authorList>
            <person name="Colbourne J.K."/>
            <person name="Pfrender M.E."/>
            <person name="Gilbert D."/>
            <person name="Thomas W.K."/>
            <person name="Tucker A."/>
            <person name="Oakley T.H."/>
            <person name="Tokishita S."/>
            <person name="Aerts A."/>
            <person name="Arnold G.J."/>
            <person name="Basu M.K."/>
            <person name="Bauer D.J."/>
            <person name="Caceres C.E."/>
            <person name="Carmel L."/>
            <person name="Casola C."/>
            <person name="Choi J.H."/>
            <person name="Detter J.C."/>
            <person name="Dong Q."/>
            <person name="Dusheyko S."/>
            <person name="Eads B.D."/>
            <person name="Frohlich T."/>
            <person name="Geiler-Samerotte K.A."/>
            <person name="Gerlach D."/>
            <person name="Hatcher P."/>
            <person name="Jogdeo S."/>
            <person name="Krijgsveld J."/>
            <person name="Kriventseva E.V."/>
            <person name="Kultz D."/>
            <person name="Laforsch C."/>
            <person name="Lindquist E."/>
            <person name="Lopez J."/>
            <person name="Manak J.R."/>
            <person name="Muller J."/>
            <person name="Pangilinan J."/>
            <person name="Patwardhan R.P."/>
            <person name="Pitluck S."/>
            <person name="Pritham E.J."/>
            <person name="Rechtsteiner A."/>
            <person name="Rho M."/>
            <person name="Rogozin I.B."/>
            <person name="Sakarya O."/>
            <person name="Salamov A."/>
            <person name="Schaack S."/>
            <person name="Shapiro H."/>
            <person name="Shiga Y."/>
            <person name="Skalitzky C."/>
            <person name="Smith Z."/>
            <person name="Souvorov A."/>
            <person name="Sung W."/>
            <person name="Tang Z."/>
            <person name="Tsuchiya D."/>
            <person name="Tu H."/>
            <person name="Vos H."/>
            <person name="Wang M."/>
            <person name="Wolf Y.I."/>
            <person name="Yamagata H."/>
            <person name="Yamada T."/>
            <person name="Ye Y."/>
            <person name="Shaw J.R."/>
            <person name="Andrews J."/>
            <person name="Crease T.J."/>
            <person name="Tang H."/>
            <person name="Lucas S.M."/>
            <person name="Robertson H.M."/>
            <person name="Bork P."/>
            <person name="Koonin E.V."/>
            <person name="Zdobnov E.M."/>
            <person name="Grigoriev I.V."/>
            <person name="Lynch M."/>
            <person name="Boore J.L."/>
        </authorList>
    </citation>
    <scope>NUCLEOTIDE SEQUENCE [LARGE SCALE GENOMIC DNA]</scope>
</reference>
<keyword evidence="2" id="KW-0863">Zinc-finger</keyword>
<dbReference type="InterPro" id="IPR013083">
    <property type="entry name" value="Znf_RING/FYVE/PHD"/>
</dbReference>
<evidence type="ECO:0000313" key="5">
    <source>
        <dbReference type="EMBL" id="EFX77362.1"/>
    </source>
</evidence>
<dbReference type="GO" id="GO:0008270">
    <property type="term" value="F:zinc ion binding"/>
    <property type="evidence" value="ECO:0007669"/>
    <property type="project" value="UniProtKB-KW"/>
</dbReference>
<keyword evidence="3" id="KW-0862">Zinc</keyword>
<accession>E9GSY9</accession>
<dbReference type="InParanoid" id="E9GSY9"/>
<evidence type="ECO:0000256" key="3">
    <source>
        <dbReference type="ARBA" id="ARBA00022833"/>
    </source>
</evidence>
<dbReference type="SUPFAM" id="SSF57903">
    <property type="entry name" value="FYVE/PHD zinc finger"/>
    <property type="match status" value="1"/>
</dbReference>
<sequence length="96" mass="10966">MPRYGIRPAVSAFLYAAEGKRAEEEEALLCDYPHCRSRVIGSRLVTQCGICCRWFHAECIEISSITAEEFNARDIEWLCQPCAHACRGWQTISNLR</sequence>
<dbReference type="Proteomes" id="UP000000305">
    <property type="component" value="Unassembled WGS sequence"/>
</dbReference>
<evidence type="ECO:0000313" key="6">
    <source>
        <dbReference type="Proteomes" id="UP000000305"/>
    </source>
</evidence>
<name>E9GSY9_DAPPU</name>